<name>A0A7S4PV51_9DINO</name>
<feature type="region of interest" description="Disordered" evidence="1">
    <location>
        <begin position="177"/>
        <end position="262"/>
    </location>
</feature>
<protein>
    <recommendedName>
        <fullName evidence="4">Transmembrane protein</fullName>
    </recommendedName>
</protein>
<dbReference type="EMBL" id="HBNR01004882">
    <property type="protein sequence ID" value="CAE4563687.1"/>
    <property type="molecule type" value="Transcribed_RNA"/>
</dbReference>
<feature type="compositionally biased region" description="Low complexity" evidence="1">
    <location>
        <begin position="204"/>
        <end position="223"/>
    </location>
</feature>
<sequence length="353" mass="37973">MWEAAEDSGDEEFEETCAVGILRTFALVIFVVGARCSAVYAEVDADQCPRAPLIAGFWAGVQYLGGVWLAFDISACAFCLRCWWLQPRVGRFARLVAFAAWCLAVYGLTQYTMQEKTRRCWSVAGLFAVIILVVYMVGWCLWTVLVDCNDFCCNALGEAGSDICGWLEPQEWAAAGEESDEEAGSLDPTWKASRKRSWREGSHSPAVQGGSGSSSARSGTRSGRAGGASGGSPAVAPSLLGKSRLGPRRPRGEIRVMRGGQVLHVGRSPAGVKRWARRHLQDSRGVMVVHSQSMQTPSSRKAQRSSQSPGRPSTPPSPLRPPSAPPSPLRPPPEPGPGSVRSSPAYGPDLLEL</sequence>
<keyword evidence="2" id="KW-1133">Transmembrane helix</keyword>
<feature type="compositionally biased region" description="Pro residues" evidence="1">
    <location>
        <begin position="312"/>
        <end position="336"/>
    </location>
</feature>
<feature type="transmembrane region" description="Helical" evidence="2">
    <location>
        <begin position="121"/>
        <end position="145"/>
    </location>
</feature>
<feature type="transmembrane region" description="Helical" evidence="2">
    <location>
        <begin position="20"/>
        <end position="41"/>
    </location>
</feature>
<gene>
    <name evidence="3" type="ORF">AMON00008_LOCUS3306</name>
</gene>
<proteinExistence type="predicted"/>
<feature type="compositionally biased region" description="Polar residues" evidence="1">
    <location>
        <begin position="290"/>
        <end position="300"/>
    </location>
</feature>
<organism evidence="3">
    <name type="scientific">Alexandrium monilatum</name>
    <dbReference type="NCBI Taxonomy" id="311494"/>
    <lineage>
        <taxon>Eukaryota</taxon>
        <taxon>Sar</taxon>
        <taxon>Alveolata</taxon>
        <taxon>Dinophyceae</taxon>
        <taxon>Gonyaulacales</taxon>
        <taxon>Pyrocystaceae</taxon>
        <taxon>Alexandrium</taxon>
    </lineage>
</organism>
<evidence type="ECO:0000313" key="3">
    <source>
        <dbReference type="EMBL" id="CAE4563687.1"/>
    </source>
</evidence>
<evidence type="ECO:0008006" key="4">
    <source>
        <dbReference type="Google" id="ProtNLM"/>
    </source>
</evidence>
<keyword evidence="2" id="KW-0812">Transmembrane</keyword>
<dbReference type="AlphaFoldDB" id="A0A7S4PV51"/>
<reference evidence="3" key="1">
    <citation type="submission" date="2021-01" db="EMBL/GenBank/DDBJ databases">
        <authorList>
            <person name="Corre E."/>
            <person name="Pelletier E."/>
            <person name="Niang G."/>
            <person name="Scheremetjew M."/>
            <person name="Finn R."/>
            <person name="Kale V."/>
            <person name="Holt S."/>
            <person name="Cochrane G."/>
            <person name="Meng A."/>
            <person name="Brown T."/>
            <person name="Cohen L."/>
        </authorList>
    </citation>
    <scope>NUCLEOTIDE SEQUENCE</scope>
    <source>
        <strain evidence="3">CCMP3105</strain>
    </source>
</reference>
<evidence type="ECO:0000256" key="2">
    <source>
        <dbReference type="SAM" id="Phobius"/>
    </source>
</evidence>
<feature type="region of interest" description="Disordered" evidence="1">
    <location>
        <begin position="283"/>
        <end position="353"/>
    </location>
</feature>
<accession>A0A7S4PV51</accession>
<feature type="transmembrane region" description="Helical" evidence="2">
    <location>
        <begin position="91"/>
        <end position="109"/>
    </location>
</feature>
<evidence type="ECO:0000256" key="1">
    <source>
        <dbReference type="SAM" id="MobiDB-lite"/>
    </source>
</evidence>
<keyword evidence="2" id="KW-0472">Membrane</keyword>